<proteinExistence type="inferred from homology"/>
<organism evidence="7 8">
    <name type="scientific">Coemansia biformis</name>
    <dbReference type="NCBI Taxonomy" id="1286918"/>
    <lineage>
        <taxon>Eukaryota</taxon>
        <taxon>Fungi</taxon>
        <taxon>Fungi incertae sedis</taxon>
        <taxon>Zoopagomycota</taxon>
        <taxon>Kickxellomycotina</taxon>
        <taxon>Kickxellomycetes</taxon>
        <taxon>Kickxellales</taxon>
        <taxon>Kickxellaceae</taxon>
        <taxon>Coemansia</taxon>
    </lineage>
</organism>
<evidence type="ECO:0000313" key="7">
    <source>
        <dbReference type="EMBL" id="KAJ1726007.1"/>
    </source>
</evidence>
<comment type="caution">
    <text evidence="7">The sequence shown here is derived from an EMBL/GenBank/DDBJ whole genome shotgun (WGS) entry which is preliminary data.</text>
</comment>
<keyword evidence="5 6" id="KW-0472">Membrane</keyword>
<evidence type="ECO:0000256" key="1">
    <source>
        <dbReference type="ARBA" id="ARBA00004141"/>
    </source>
</evidence>
<comment type="similarity">
    <text evidence="2">Belongs to the TMEM86 family.</text>
</comment>
<dbReference type="OrthoDB" id="2133758at2759"/>
<evidence type="ECO:0000256" key="5">
    <source>
        <dbReference type="ARBA" id="ARBA00023136"/>
    </source>
</evidence>
<comment type="subcellular location">
    <subcellularLocation>
        <location evidence="1">Membrane</location>
        <topology evidence="1">Multi-pass membrane protein</topology>
    </subcellularLocation>
</comment>
<dbReference type="PANTHER" id="PTHR31885:SF6">
    <property type="entry name" value="GH04784P"/>
    <property type="match status" value="1"/>
</dbReference>
<protein>
    <recommendedName>
        <fullName evidence="9">YhhN-like protein</fullName>
    </recommendedName>
</protein>
<feature type="transmembrane region" description="Helical" evidence="6">
    <location>
        <begin position="50"/>
        <end position="68"/>
    </location>
</feature>
<reference evidence="7" key="1">
    <citation type="submission" date="2022-07" db="EMBL/GenBank/DDBJ databases">
        <title>Phylogenomic reconstructions and comparative analyses of Kickxellomycotina fungi.</title>
        <authorList>
            <person name="Reynolds N.K."/>
            <person name="Stajich J.E."/>
            <person name="Barry K."/>
            <person name="Grigoriev I.V."/>
            <person name="Crous P."/>
            <person name="Smith M.E."/>
        </authorList>
    </citation>
    <scope>NUCLEOTIDE SEQUENCE</scope>
    <source>
        <strain evidence="7">BCRC 34381</strain>
    </source>
</reference>
<feature type="transmembrane region" description="Helical" evidence="6">
    <location>
        <begin position="153"/>
        <end position="172"/>
    </location>
</feature>
<dbReference type="Proteomes" id="UP001143981">
    <property type="component" value="Unassembled WGS sequence"/>
</dbReference>
<dbReference type="EMBL" id="JANBOI010001840">
    <property type="protein sequence ID" value="KAJ1726007.1"/>
    <property type="molecule type" value="Genomic_DNA"/>
</dbReference>
<sequence length="201" mass="21516">MAPSLPGPHRAAIVLACAYMAAIAGGRQNIKYALKPTVTLLTAWPTLKTGPRGIFVGLIFSALGDIFLIIPREDMFIPGLLSFLVAHVLYAVSFKTRMQFSWTAAPLAVFAGTMALKLRPGVAQEDAVVQIGVLVYITAIVAMAYTATLTKDATLIVGTLLFCVSDSILAWAKFIHSYAWSELGVMSTYYAAQVCIAAAHC</sequence>
<dbReference type="AlphaFoldDB" id="A0A9W8CTR1"/>
<evidence type="ECO:0000313" key="8">
    <source>
        <dbReference type="Proteomes" id="UP001143981"/>
    </source>
</evidence>
<keyword evidence="3 6" id="KW-0812">Transmembrane</keyword>
<keyword evidence="8" id="KW-1185">Reference proteome</keyword>
<name>A0A9W8CTR1_9FUNG</name>
<evidence type="ECO:0000256" key="3">
    <source>
        <dbReference type="ARBA" id="ARBA00022692"/>
    </source>
</evidence>
<evidence type="ECO:0000256" key="6">
    <source>
        <dbReference type="SAM" id="Phobius"/>
    </source>
</evidence>
<accession>A0A9W8CTR1</accession>
<evidence type="ECO:0000256" key="2">
    <source>
        <dbReference type="ARBA" id="ARBA00007375"/>
    </source>
</evidence>
<dbReference type="Pfam" id="PF07947">
    <property type="entry name" value="YhhN"/>
    <property type="match status" value="1"/>
</dbReference>
<gene>
    <name evidence="7" type="ORF">LPJ61_005487</name>
</gene>
<feature type="transmembrane region" description="Helical" evidence="6">
    <location>
        <begin position="128"/>
        <end position="147"/>
    </location>
</feature>
<evidence type="ECO:0008006" key="9">
    <source>
        <dbReference type="Google" id="ProtNLM"/>
    </source>
</evidence>
<dbReference type="GO" id="GO:0016787">
    <property type="term" value="F:hydrolase activity"/>
    <property type="evidence" value="ECO:0007669"/>
    <property type="project" value="TreeGrafter"/>
</dbReference>
<dbReference type="InterPro" id="IPR012506">
    <property type="entry name" value="TMEM86B-like"/>
</dbReference>
<dbReference type="GO" id="GO:0016020">
    <property type="term" value="C:membrane"/>
    <property type="evidence" value="ECO:0007669"/>
    <property type="project" value="UniProtKB-SubCell"/>
</dbReference>
<keyword evidence="4 6" id="KW-1133">Transmembrane helix</keyword>
<dbReference type="PANTHER" id="PTHR31885">
    <property type="entry name" value="GH04784P"/>
    <property type="match status" value="1"/>
</dbReference>
<feature type="transmembrane region" description="Helical" evidence="6">
    <location>
        <begin position="75"/>
        <end position="93"/>
    </location>
</feature>
<evidence type="ECO:0000256" key="4">
    <source>
        <dbReference type="ARBA" id="ARBA00022989"/>
    </source>
</evidence>